<evidence type="ECO:0000256" key="1">
    <source>
        <dbReference type="SAM" id="Phobius"/>
    </source>
</evidence>
<keyword evidence="1" id="KW-0812">Transmembrane</keyword>
<gene>
    <name evidence="3" type="ORF">APLA_LOCUS16383</name>
</gene>
<dbReference type="InterPro" id="IPR028036">
    <property type="entry name" value="DMAC1-like_dom"/>
</dbReference>
<dbReference type="AlphaFoldDB" id="A0A8S1B6C1"/>
<evidence type="ECO:0000313" key="4">
    <source>
        <dbReference type="Proteomes" id="UP000494106"/>
    </source>
</evidence>
<feature type="transmembrane region" description="Helical" evidence="1">
    <location>
        <begin position="52"/>
        <end position="69"/>
    </location>
</feature>
<dbReference type="OrthoDB" id="7440594at2759"/>
<dbReference type="Pfam" id="PF15055">
    <property type="entry name" value="DMAC1_Dmo2"/>
    <property type="match status" value="1"/>
</dbReference>
<comment type="caution">
    <text evidence="3">The sequence shown here is derived from an EMBL/GenBank/DDBJ whole genome shotgun (WGS) entry which is preliminary data.</text>
</comment>
<keyword evidence="1" id="KW-1133">Transmembrane helix</keyword>
<feature type="transmembrane region" description="Helical" evidence="1">
    <location>
        <begin position="21"/>
        <end position="40"/>
    </location>
</feature>
<organism evidence="3 4">
    <name type="scientific">Arctia plantaginis</name>
    <name type="common">Wood tiger moth</name>
    <name type="synonym">Phalaena plantaginis</name>
    <dbReference type="NCBI Taxonomy" id="874455"/>
    <lineage>
        <taxon>Eukaryota</taxon>
        <taxon>Metazoa</taxon>
        <taxon>Ecdysozoa</taxon>
        <taxon>Arthropoda</taxon>
        <taxon>Hexapoda</taxon>
        <taxon>Insecta</taxon>
        <taxon>Pterygota</taxon>
        <taxon>Neoptera</taxon>
        <taxon>Endopterygota</taxon>
        <taxon>Lepidoptera</taxon>
        <taxon>Glossata</taxon>
        <taxon>Ditrysia</taxon>
        <taxon>Noctuoidea</taxon>
        <taxon>Erebidae</taxon>
        <taxon>Arctiinae</taxon>
        <taxon>Arctia</taxon>
    </lineage>
</organism>
<feature type="domain" description="Distal membrane-arm assembly complex protein 1-like" evidence="2">
    <location>
        <begin position="19"/>
        <end position="65"/>
    </location>
</feature>
<reference evidence="3 4" key="1">
    <citation type="submission" date="2020-04" db="EMBL/GenBank/DDBJ databases">
        <authorList>
            <person name="Wallbank WR R."/>
            <person name="Pardo Diaz C."/>
            <person name="Kozak K."/>
            <person name="Martin S."/>
            <person name="Jiggins C."/>
            <person name="Moest M."/>
            <person name="Warren A I."/>
            <person name="Byers J.R.P. K."/>
            <person name="Montejo-Kovacevich G."/>
            <person name="Yen C E."/>
        </authorList>
    </citation>
    <scope>NUCLEOTIDE SEQUENCE [LARGE SCALE GENOMIC DNA]</scope>
</reference>
<keyword evidence="1" id="KW-0472">Membrane</keyword>
<dbReference type="EMBL" id="CADEBC010000596">
    <property type="protein sequence ID" value="CAB3258209.1"/>
    <property type="molecule type" value="Genomic_DNA"/>
</dbReference>
<sequence length="86" mass="9376">MKLYNSEAMSTTAESKPPDCFACRAVGGAGLIGIGGYLGINATKNKTTLGKYFVSFLSFGFICLGVARYKQTFPFHRKQELGNQQK</sequence>
<accession>A0A8S1B6C1</accession>
<evidence type="ECO:0000313" key="3">
    <source>
        <dbReference type="EMBL" id="CAB3258209.1"/>
    </source>
</evidence>
<dbReference type="Proteomes" id="UP000494106">
    <property type="component" value="Unassembled WGS sequence"/>
</dbReference>
<keyword evidence="4" id="KW-1185">Reference proteome</keyword>
<evidence type="ECO:0000259" key="2">
    <source>
        <dbReference type="Pfam" id="PF15055"/>
    </source>
</evidence>
<name>A0A8S1B6C1_ARCPL</name>
<proteinExistence type="predicted"/>
<protein>
    <recommendedName>
        <fullName evidence="2">Distal membrane-arm assembly complex protein 1-like domain-containing protein</fullName>
    </recommendedName>
</protein>